<dbReference type="InterPro" id="IPR052728">
    <property type="entry name" value="O2_lipid_transport_reg"/>
</dbReference>
<protein>
    <submittedName>
        <fullName evidence="3">Acyltransferase</fullName>
    </submittedName>
</protein>
<evidence type="ECO:0000259" key="2">
    <source>
        <dbReference type="Pfam" id="PF01757"/>
    </source>
</evidence>
<feature type="transmembrane region" description="Helical" evidence="1">
    <location>
        <begin position="288"/>
        <end position="306"/>
    </location>
</feature>
<organism evidence="3 4">
    <name type="scientific">Haloferula helveola</name>
    <dbReference type="NCBI Taxonomy" id="490095"/>
    <lineage>
        <taxon>Bacteria</taxon>
        <taxon>Pseudomonadati</taxon>
        <taxon>Verrucomicrobiota</taxon>
        <taxon>Verrucomicrobiia</taxon>
        <taxon>Verrucomicrobiales</taxon>
        <taxon>Verrucomicrobiaceae</taxon>
        <taxon>Haloferula</taxon>
    </lineage>
</organism>
<feature type="domain" description="Acyltransferase 3" evidence="2">
    <location>
        <begin position="14"/>
        <end position="368"/>
    </location>
</feature>
<feature type="transmembrane region" description="Helical" evidence="1">
    <location>
        <begin position="175"/>
        <end position="195"/>
    </location>
</feature>
<accession>A0ABN6H1W5</accession>
<dbReference type="EMBL" id="AP024702">
    <property type="protein sequence ID" value="BCX47511.1"/>
    <property type="molecule type" value="Genomic_DNA"/>
</dbReference>
<feature type="transmembrane region" description="Helical" evidence="1">
    <location>
        <begin position="141"/>
        <end position="163"/>
    </location>
</feature>
<dbReference type="RefSeq" id="WP_338689750.1">
    <property type="nucleotide sequence ID" value="NZ_AP024702.1"/>
</dbReference>
<evidence type="ECO:0000313" key="3">
    <source>
        <dbReference type="EMBL" id="BCX47511.1"/>
    </source>
</evidence>
<keyword evidence="3" id="KW-0012">Acyltransferase</keyword>
<dbReference type="PANTHER" id="PTHR11161:SF12">
    <property type="entry name" value="ACYLTRANSFERASE 3 DOMAIN-CONTAINING PROTEIN-RELATED"/>
    <property type="match status" value="1"/>
</dbReference>
<keyword evidence="1" id="KW-1133">Transmembrane helix</keyword>
<evidence type="ECO:0000256" key="1">
    <source>
        <dbReference type="SAM" id="Phobius"/>
    </source>
</evidence>
<dbReference type="InterPro" id="IPR002656">
    <property type="entry name" value="Acyl_transf_3_dom"/>
</dbReference>
<proteinExistence type="predicted"/>
<feature type="transmembrane region" description="Helical" evidence="1">
    <location>
        <begin position="354"/>
        <end position="377"/>
    </location>
</feature>
<dbReference type="PANTHER" id="PTHR11161">
    <property type="entry name" value="O-ACYLTRANSFERASE"/>
    <property type="match status" value="1"/>
</dbReference>
<keyword evidence="1" id="KW-0472">Membrane</keyword>
<feature type="transmembrane region" description="Helical" evidence="1">
    <location>
        <begin position="100"/>
        <end position="121"/>
    </location>
</feature>
<dbReference type="Proteomes" id="UP001374893">
    <property type="component" value="Chromosome"/>
</dbReference>
<feature type="transmembrane region" description="Helical" evidence="1">
    <location>
        <begin position="248"/>
        <end position="268"/>
    </location>
</feature>
<evidence type="ECO:0000313" key="4">
    <source>
        <dbReference type="Proteomes" id="UP001374893"/>
    </source>
</evidence>
<keyword evidence="3" id="KW-0808">Transferase</keyword>
<keyword evidence="4" id="KW-1185">Reference proteome</keyword>
<keyword evidence="1" id="KW-0812">Transmembrane</keyword>
<name>A0ABN6H1W5_9BACT</name>
<sequence length="387" mass="43793">MSELFRRTDPSRLPFLDGFRAIAILWVIAFHTLWLFGFFRPPAEYASMTAGPLQSVLLQGHLGVDLFFVLSGFLIGRILFREYERTGSIRIRRFYVRRFLRLMPVYLATMVPCALVFPDTLPKVWANLLYVNNYLPNQESFMPWTWSLAIEEQFYLVCPLLLLLTLRRGWTGQTLGIAILLSFVIRYAIALQGEFRLPIAEASGDEGEFYRFFNALYSPTHVRFGGLAIGVALAFIHSGQKHELSAKAARWMMAAALALIALVVWSPVSKFGGAGGQVSALWIASDKNLFSIGAAMLFHVCLCRPREMWLNRFLGHGFWYPIAKLSYSAYLIHLVVIGITAHFLYAGLPIALPYLLGYVVAMAIASLMVAYPFYALVERPLMRRRPG</sequence>
<feature type="transmembrane region" description="Helical" evidence="1">
    <location>
        <begin position="327"/>
        <end position="348"/>
    </location>
</feature>
<gene>
    <name evidence="3" type="ORF">HAHE_14190</name>
</gene>
<feature type="transmembrane region" description="Helical" evidence="1">
    <location>
        <begin position="215"/>
        <end position="236"/>
    </location>
</feature>
<dbReference type="GO" id="GO:0016746">
    <property type="term" value="F:acyltransferase activity"/>
    <property type="evidence" value="ECO:0007669"/>
    <property type="project" value="UniProtKB-KW"/>
</dbReference>
<reference evidence="3 4" key="1">
    <citation type="submission" date="2021-06" db="EMBL/GenBank/DDBJ databases">
        <title>Complete genome of Haloferula helveola possessing various polysaccharide degrading enzymes.</title>
        <authorList>
            <person name="Takami H."/>
            <person name="Huang C."/>
            <person name="Hamasaki K."/>
        </authorList>
    </citation>
    <scope>NUCLEOTIDE SEQUENCE [LARGE SCALE GENOMIC DNA]</scope>
    <source>
        <strain evidence="3 4">CN-1</strain>
    </source>
</reference>
<feature type="transmembrane region" description="Helical" evidence="1">
    <location>
        <begin position="59"/>
        <end position="80"/>
    </location>
</feature>
<feature type="transmembrane region" description="Helical" evidence="1">
    <location>
        <begin position="21"/>
        <end position="39"/>
    </location>
</feature>
<dbReference type="Pfam" id="PF01757">
    <property type="entry name" value="Acyl_transf_3"/>
    <property type="match status" value="1"/>
</dbReference>